<dbReference type="GO" id="GO:0010411">
    <property type="term" value="P:xyloglucan metabolic process"/>
    <property type="evidence" value="ECO:0007669"/>
    <property type="project" value="TreeGrafter"/>
</dbReference>
<dbReference type="PANTHER" id="PTHR43739">
    <property type="entry name" value="XYLOGLUCANASE (EUROFUNG)"/>
    <property type="match status" value="1"/>
</dbReference>
<feature type="chain" id="PRO_5023890670" description="Secretion system C-terminal sorting domain-containing protein" evidence="2">
    <location>
        <begin position="26"/>
        <end position="1349"/>
    </location>
</feature>
<dbReference type="Pfam" id="PF18962">
    <property type="entry name" value="Por_Secre_tail"/>
    <property type="match status" value="1"/>
</dbReference>
<proteinExistence type="predicted"/>
<organism evidence="4 5">
    <name type="scientific">Patiriisocius marinistellae</name>
    <dbReference type="NCBI Taxonomy" id="2494560"/>
    <lineage>
        <taxon>Bacteria</taxon>
        <taxon>Pseudomonadati</taxon>
        <taxon>Bacteroidota</taxon>
        <taxon>Flavobacteriia</taxon>
        <taxon>Flavobacteriales</taxon>
        <taxon>Flavobacteriaceae</taxon>
        <taxon>Patiriisocius</taxon>
    </lineage>
</organism>
<evidence type="ECO:0000256" key="1">
    <source>
        <dbReference type="ARBA" id="ARBA00022729"/>
    </source>
</evidence>
<evidence type="ECO:0000256" key="2">
    <source>
        <dbReference type="SAM" id="SignalP"/>
    </source>
</evidence>
<feature type="signal peptide" evidence="2">
    <location>
        <begin position="1"/>
        <end position="25"/>
    </location>
</feature>
<reference evidence="4 5" key="1">
    <citation type="submission" date="2019-08" db="EMBL/GenBank/DDBJ databases">
        <title>Ulvibacter marinistellae sp. nov., isolated from a starfish, Patiria pectinifera.</title>
        <authorList>
            <person name="Kawano K."/>
            <person name="Ushijima N."/>
            <person name="Kihara M."/>
            <person name="Itoh H."/>
        </authorList>
    </citation>
    <scope>NUCLEOTIDE SEQUENCE [LARGE SCALE GENOMIC DNA]</scope>
    <source>
        <strain evidence="4 5">KK4</strain>
    </source>
</reference>
<dbReference type="SUPFAM" id="SSF110296">
    <property type="entry name" value="Oligoxyloglucan reducing end-specific cellobiohydrolase"/>
    <property type="match status" value="2"/>
</dbReference>
<evidence type="ECO:0000259" key="3">
    <source>
        <dbReference type="Pfam" id="PF18962"/>
    </source>
</evidence>
<dbReference type="PANTHER" id="PTHR43739:SF5">
    <property type="entry name" value="EXO-ALPHA-SIALIDASE"/>
    <property type="match status" value="1"/>
</dbReference>
<dbReference type="RefSeq" id="WP_151894996.1">
    <property type="nucleotide sequence ID" value="NZ_BKCF01000005.1"/>
</dbReference>
<dbReference type="Gene3D" id="2.130.10.10">
    <property type="entry name" value="YVTN repeat-like/Quinoprotein amine dehydrogenase"/>
    <property type="match status" value="2"/>
</dbReference>
<dbReference type="OrthoDB" id="9757947at2"/>
<keyword evidence="1 2" id="KW-0732">Signal</keyword>
<gene>
    <name evidence="4" type="ORF">ULMS_25900</name>
</gene>
<dbReference type="NCBIfam" id="TIGR04183">
    <property type="entry name" value="Por_Secre_tail"/>
    <property type="match status" value="1"/>
</dbReference>
<evidence type="ECO:0000313" key="5">
    <source>
        <dbReference type="Proteomes" id="UP000326994"/>
    </source>
</evidence>
<name>A0A5J4G0H9_9FLAO</name>
<dbReference type="EMBL" id="BKCF01000005">
    <property type="protein sequence ID" value="GEQ87082.1"/>
    <property type="molecule type" value="Genomic_DNA"/>
</dbReference>
<feature type="domain" description="Secretion system C-terminal sorting" evidence="3">
    <location>
        <begin position="1278"/>
        <end position="1347"/>
    </location>
</feature>
<dbReference type="InterPro" id="IPR026444">
    <property type="entry name" value="Secre_tail"/>
</dbReference>
<comment type="caution">
    <text evidence="4">The sequence shown here is derived from an EMBL/GenBank/DDBJ whole genome shotgun (WGS) entry which is preliminary data.</text>
</comment>
<protein>
    <recommendedName>
        <fullName evidence="3">Secretion system C-terminal sorting domain-containing protein</fullName>
    </recommendedName>
</protein>
<dbReference type="InterPro" id="IPR015943">
    <property type="entry name" value="WD40/YVTN_repeat-like_dom_sf"/>
</dbReference>
<dbReference type="InterPro" id="IPR052025">
    <property type="entry name" value="Xyloglucanase_GH74"/>
</dbReference>
<sequence>MKFIYSNFKSLIVVSLLFLTTISFAQSLTNIDYKEKVTDPNANFYEIVAQKRAEFALMDMSVKANNKEMKQFERWAYIWQDKVNADGSFPRTSNQRLSKEAYINTLMETQNVNNLSTTNPWVQVGPVDRPLANGYAGYPGKGRVNVITEDPNNTDIMYAGTAAGGVWKTTDNGTNWIPKSDFLAGLGVTDILVDPLNTNIIYMATGDEDGEHISSIGIFKSTDAGETWNPTGLTFSLDENEYIRDLTFAPNSSTKIFALTNDEIRVTTDSGASWNNVPVTYPYDPYTEGFQNIIFDPNDSMKAVVSDSFGGLYFSTDGGSNFALHATIEGLSGGQQKLKITSSANDPDFFYGILEDQRNNGAITEQATFRKYRYALTNSAADLISTTSLTGFNSQQGYNQNIAVSPINKNNIIVAGVNGFRSTNGGATFTTLMNAYDTPPGVGFYIHADHHHVSFVGNTEVVLNGHDGGVHKGPFNATSATPWDDLSNTLVITQPYNIAVTQEMNGDNFMMANQDNDGFSKILQGGSRNWLSAVAGDGTSTAIDISNSNIRYLGGTNGQLYRADAGYADGYDQATYILGSNTDAAFVSPMSVHPTDANIIYACHGDIKKSTNKGGLGDPEDFTALGSGLTGTKFIDVTANGGSIRIYTISENGVAKRTDDDGASWVTVTPPAGQIFNSFSALPNSTIVYATVSGYNAGNKVYKSIDSGASWTNLSAGLPNIIMKKVVLNRTSMDETLYLGTELGPYFRNNTTSWEKLGSGLPNVRVDDLEINYTDQKLYIGTFGRGMWGIEIANRCTGVTKTWDGTNWSPTGAPGNTDTVVINGNYSTTINGGSIDACSLTISGTNAVVTVGAEDYISVEHAAIVDAGTTLNIEHQGSFVQIADDAKVTNNGTINVKVTTPALNPRDFMLLGSPMSTVNREDLEGFRLLKHDTNAFDMFSDPALTDATNFVDIDNNDWSAKTGILNPSEGFMYWAAPNISTGGTYNLEFNKGTLNSGDVSYDITFGTDKNDSPNILSNPYASAIDTDKLIADNTAINEVYFWEHNTTPSNVYPGANSANFNMADISVRNAGAGVVSSTGGASPTQFMSTAQGFGIKAANATDVKFTNSMRVTSNNNTLRTSIVADKAWLQMENNSYSDTSTMAVVFTDQATAGYDADFDSQRLATTISFYSQIANDAQGYIIQSREALTQDMSVTAGFSSLIDETSTYKISLSTIEGDLIENATVYLIDNITNSVTNLTNDVYSFESVKGNYPGRFTILFENSSVLGVDNVEENTVSLYPNPVQDKLTIVSSNAMNSITITDLTGRTINKIPVNEVKAQQINLESLTSNVYFVTIESDNVVTTKRIIKN</sequence>
<evidence type="ECO:0000313" key="4">
    <source>
        <dbReference type="EMBL" id="GEQ87082.1"/>
    </source>
</evidence>
<accession>A0A5J4G0H9</accession>
<keyword evidence="5" id="KW-1185">Reference proteome</keyword>
<dbReference type="Proteomes" id="UP000326994">
    <property type="component" value="Unassembled WGS sequence"/>
</dbReference>